<evidence type="ECO:0000313" key="3">
    <source>
        <dbReference type="Proteomes" id="UP000823388"/>
    </source>
</evidence>
<name>A0A8T0UM76_PANVG</name>
<organism evidence="2 3">
    <name type="scientific">Panicum virgatum</name>
    <name type="common">Blackwell switchgrass</name>
    <dbReference type="NCBI Taxonomy" id="38727"/>
    <lineage>
        <taxon>Eukaryota</taxon>
        <taxon>Viridiplantae</taxon>
        <taxon>Streptophyta</taxon>
        <taxon>Embryophyta</taxon>
        <taxon>Tracheophyta</taxon>
        <taxon>Spermatophyta</taxon>
        <taxon>Magnoliopsida</taxon>
        <taxon>Liliopsida</taxon>
        <taxon>Poales</taxon>
        <taxon>Poaceae</taxon>
        <taxon>PACMAD clade</taxon>
        <taxon>Panicoideae</taxon>
        <taxon>Panicodae</taxon>
        <taxon>Paniceae</taxon>
        <taxon>Panicinae</taxon>
        <taxon>Panicum</taxon>
        <taxon>Panicum sect. Hiantes</taxon>
    </lineage>
</organism>
<accession>A0A8T0UM76</accession>
<evidence type="ECO:0000313" key="2">
    <source>
        <dbReference type="EMBL" id="KAG2623268.1"/>
    </source>
</evidence>
<gene>
    <name evidence="2" type="ORF">PVAP13_3KG050200</name>
</gene>
<evidence type="ECO:0000259" key="1">
    <source>
        <dbReference type="Pfam" id="PF20241"/>
    </source>
</evidence>
<dbReference type="Proteomes" id="UP000823388">
    <property type="component" value="Chromosome 3K"/>
</dbReference>
<dbReference type="EMBL" id="CM029041">
    <property type="protein sequence ID" value="KAG2623267.1"/>
    <property type="molecule type" value="Genomic_DNA"/>
</dbReference>
<dbReference type="EMBL" id="CM029041">
    <property type="protein sequence ID" value="KAG2623268.1"/>
    <property type="molecule type" value="Genomic_DNA"/>
</dbReference>
<reference evidence="2" key="1">
    <citation type="submission" date="2020-05" db="EMBL/GenBank/DDBJ databases">
        <title>WGS assembly of Panicum virgatum.</title>
        <authorList>
            <person name="Lovell J.T."/>
            <person name="Jenkins J."/>
            <person name="Shu S."/>
            <person name="Juenger T.E."/>
            <person name="Schmutz J."/>
        </authorList>
    </citation>
    <scope>NUCLEOTIDE SEQUENCE</scope>
    <source>
        <strain evidence="2">AP13</strain>
    </source>
</reference>
<dbReference type="PANTHER" id="PTHR33065:SF131">
    <property type="entry name" value="EXPRESSED PROTEIN"/>
    <property type="match status" value="1"/>
</dbReference>
<keyword evidence="3" id="KW-1185">Reference proteome</keyword>
<protein>
    <recommendedName>
        <fullName evidence="1">DUF6598 domain-containing protein</fullName>
    </recommendedName>
</protein>
<sequence>MSTAFVAVRDSLDNKRNYLFRRGRDNCQTLTSPQDSLLELTGPSRVILLWDEPVFELDLKAKGKAGSSSSEDDKILCLDFFGYNNICYKGSLSYAKTEVVSSKHSTVEVRFAHLKRSVEATITARISKGSGNFSARLTACNTSIGEDVVLLDTRGQEVPVGEDGEVRLQRRVVVVEERAQLILGIKAEQIAGDTAETAESSSKLEKKFGFYAKSALRNEGYFHVGSSSLHILVAWSLLP</sequence>
<comment type="caution">
    <text evidence="2">The sequence shown here is derived from an EMBL/GenBank/DDBJ whole genome shotgun (WGS) entry which is preliminary data.</text>
</comment>
<dbReference type="AlphaFoldDB" id="A0A8T0UM76"/>
<dbReference type="InterPro" id="IPR046533">
    <property type="entry name" value="DUF6598"/>
</dbReference>
<feature type="domain" description="DUF6598" evidence="1">
    <location>
        <begin position="5"/>
        <end position="232"/>
    </location>
</feature>
<dbReference type="Pfam" id="PF20241">
    <property type="entry name" value="DUF6598"/>
    <property type="match status" value="1"/>
</dbReference>
<proteinExistence type="predicted"/>
<dbReference type="PANTHER" id="PTHR33065">
    <property type="entry name" value="OS07G0486400 PROTEIN"/>
    <property type="match status" value="1"/>
</dbReference>